<feature type="signal peptide" evidence="1">
    <location>
        <begin position="1"/>
        <end position="18"/>
    </location>
</feature>
<dbReference type="InParanoid" id="F0ZAW0"/>
<dbReference type="Pfam" id="PF20533">
    <property type="entry name" value="DUF6748"/>
    <property type="match status" value="1"/>
</dbReference>
<proteinExistence type="predicted"/>
<keyword evidence="1" id="KW-0732">Signal</keyword>
<evidence type="ECO:0000256" key="1">
    <source>
        <dbReference type="SAM" id="SignalP"/>
    </source>
</evidence>
<feature type="domain" description="DUF6748" evidence="2">
    <location>
        <begin position="23"/>
        <end position="48"/>
    </location>
</feature>
<keyword evidence="4" id="KW-1185">Reference proteome</keyword>
<dbReference type="KEGG" id="dpp:DICPUDRAFT_91339"/>
<dbReference type="PANTHER" id="PTHR34411">
    <property type="entry name" value="DUF6748 DOMAIN-CONTAINING PROTEIN-RELATED"/>
    <property type="match status" value="1"/>
</dbReference>
<dbReference type="InterPro" id="IPR046636">
    <property type="entry name" value="DUF6748"/>
</dbReference>
<dbReference type="Proteomes" id="UP000001064">
    <property type="component" value="Unassembled WGS sequence"/>
</dbReference>
<feature type="chain" id="PRO_5003265008" description="DUF6748 domain-containing protein" evidence="1">
    <location>
        <begin position="19"/>
        <end position="291"/>
    </location>
</feature>
<reference evidence="4" key="1">
    <citation type="journal article" date="2011" name="Genome Biol.">
        <title>Comparative genomics of the social amoebae Dictyostelium discoideum and Dictyostelium purpureum.</title>
        <authorList>
            <consortium name="US DOE Joint Genome Institute (JGI-PGF)"/>
            <person name="Sucgang R."/>
            <person name="Kuo A."/>
            <person name="Tian X."/>
            <person name="Salerno W."/>
            <person name="Parikh A."/>
            <person name="Feasley C.L."/>
            <person name="Dalin E."/>
            <person name="Tu H."/>
            <person name="Huang E."/>
            <person name="Barry K."/>
            <person name="Lindquist E."/>
            <person name="Shapiro H."/>
            <person name="Bruce D."/>
            <person name="Schmutz J."/>
            <person name="Salamov A."/>
            <person name="Fey P."/>
            <person name="Gaudet P."/>
            <person name="Anjard C."/>
            <person name="Babu M.M."/>
            <person name="Basu S."/>
            <person name="Bushmanova Y."/>
            <person name="van der Wel H."/>
            <person name="Katoh-Kurasawa M."/>
            <person name="Dinh C."/>
            <person name="Coutinho P.M."/>
            <person name="Saito T."/>
            <person name="Elias M."/>
            <person name="Schaap P."/>
            <person name="Kay R.R."/>
            <person name="Henrissat B."/>
            <person name="Eichinger L."/>
            <person name="Rivero F."/>
            <person name="Putnam N.H."/>
            <person name="West C.M."/>
            <person name="Loomis W.F."/>
            <person name="Chisholm R.L."/>
            <person name="Shaulsky G."/>
            <person name="Strassmann J.E."/>
            <person name="Queller D.C."/>
            <person name="Kuspa A."/>
            <person name="Grigoriev I.V."/>
        </authorList>
    </citation>
    <scope>NUCLEOTIDE SEQUENCE [LARGE SCALE GENOMIC DNA]</scope>
    <source>
        <strain evidence="4">QSDP1</strain>
    </source>
</reference>
<organism evidence="3 4">
    <name type="scientific">Dictyostelium purpureum</name>
    <name type="common">Slime mold</name>
    <dbReference type="NCBI Taxonomy" id="5786"/>
    <lineage>
        <taxon>Eukaryota</taxon>
        <taxon>Amoebozoa</taxon>
        <taxon>Evosea</taxon>
        <taxon>Eumycetozoa</taxon>
        <taxon>Dictyostelia</taxon>
        <taxon>Dictyosteliales</taxon>
        <taxon>Dictyosteliaceae</taxon>
        <taxon>Dictyostelium</taxon>
    </lineage>
</organism>
<dbReference type="OMA" id="NTPINSY"/>
<evidence type="ECO:0000313" key="3">
    <source>
        <dbReference type="EMBL" id="EGC38871.1"/>
    </source>
</evidence>
<dbReference type="InterPro" id="IPR040405">
    <property type="entry name" value="DDB_G0275255-like"/>
</dbReference>
<dbReference type="AlphaFoldDB" id="F0ZAW0"/>
<gene>
    <name evidence="3" type="ORF">DICPUDRAFT_91339</name>
</gene>
<dbReference type="RefSeq" id="XP_003284551.1">
    <property type="nucleotide sequence ID" value="XM_003284503.1"/>
</dbReference>
<dbReference type="EMBL" id="GL870967">
    <property type="protein sequence ID" value="EGC38871.1"/>
    <property type="molecule type" value="Genomic_DNA"/>
</dbReference>
<name>F0ZAW0_DICPU</name>
<sequence>MKLLICLLILLTINLVYSKEEWFFLRPDFRKCAAPLCGGNFLTKVNDQEGKEYHQVQTSLVDATINMSLLEDYANIIVLGELEKTELANDPSGEYYSLFLKGIYHTMGLPPQSPNPKMIKVRENYYMLSAGSCNSDFSTCSGIKAALVNSNTNTPINSYVNPYTTVPLLDSNWFTSRLLGKSGRSAIAKGYIVGNKLTISMVYISSSDPSTACPTNTISCPTNQIPAFTRKDNSRCPIFDGCTPRGPCPLYIPHCQDGYTLYRLPNKASRGCPKYYCDPSFLIDPVKASNP</sequence>
<dbReference type="GeneID" id="10506377"/>
<protein>
    <recommendedName>
        <fullName evidence="2">DUF6748 domain-containing protein</fullName>
    </recommendedName>
</protein>
<evidence type="ECO:0000259" key="2">
    <source>
        <dbReference type="Pfam" id="PF20533"/>
    </source>
</evidence>
<dbReference type="OrthoDB" id="18804at2759"/>
<dbReference type="FunCoup" id="F0ZAW0">
    <property type="interactions" value="937"/>
</dbReference>
<accession>F0ZAW0</accession>
<dbReference type="VEuPathDB" id="AmoebaDB:DICPUDRAFT_91339"/>
<evidence type="ECO:0000313" key="4">
    <source>
        <dbReference type="Proteomes" id="UP000001064"/>
    </source>
</evidence>
<dbReference type="PANTHER" id="PTHR34411:SF1">
    <property type="entry name" value="DUF6748 DOMAIN-CONTAINING PROTEIN"/>
    <property type="match status" value="1"/>
</dbReference>